<dbReference type="InterPro" id="IPR038765">
    <property type="entry name" value="Papain-like_cys_pep_sf"/>
</dbReference>
<comment type="caution">
    <text evidence="6">The sequence shown here is derived from an EMBL/GenBank/DDBJ whole genome shotgun (WGS) entry which is preliminary data.</text>
</comment>
<dbReference type="Pfam" id="PF02902">
    <property type="entry name" value="Peptidase_C48"/>
    <property type="match status" value="1"/>
</dbReference>
<evidence type="ECO:0000256" key="4">
    <source>
        <dbReference type="ARBA" id="ARBA00022807"/>
    </source>
</evidence>
<dbReference type="InterPro" id="IPR003653">
    <property type="entry name" value="Peptidase_C48_C"/>
</dbReference>
<dbReference type="EMBL" id="JAWDEY010000022">
    <property type="protein sequence ID" value="KAK6588860.1"/>
    <property type="molecule type" value="Genomic_DNA"/>
</dbReference>
<proteinExistence type="inferred from homology"/>
<feature type="domain" description="Ubiquitin-like protease family profile" evidence="5">
    <location>
        <begin position="208"/>
        <end position="395"/>
    </location>
</feature>
<comment type="similarity">
    <text evidence="1">Belongs to the peptidase C48 family.</text>
</comment>
<protein>
    <submittedName>
        <fullName evidence="6">ULP1 like chllamydin domain containing protease</fullName>
    </submittedName>
</protein>
<sequence length="425" mass="50271">MKKKKFSGSLPLKIMNNDRILSQYMNINTGYRQLYTGNSDYLRNVRLPTREGLEFGYSCYNSNNLFPSEILNINRRNTSINEIKNRCNIMHCENENRNELLRNSIDYVKKLSISNKNKLDILDKQLNRLAVYEEKLESKRREFKKIVYGFDDYDDKDLSGGRDSKEVHTTIYKYPIKFSLEETNLAMEYLYEYKNTDYVIATNKRANLELSIEDIKCLKPQRWLNDEVINFYFSLLQERNDRANSCGSKPKIWFWNTFFYSRLTANQNGNSGYCYSNVSRWTTRKKIDIFNYNLVIIPINTNNVHWTLGVVNFDEDYIMYLDSLGGKYQNHVGCSKMSEMFYNNMTRYIYDEHLDKKKKEFNGSLKHYTIFKDPVPQQQNGSDCGIFTCMFAECISDGRSFDFNVESIDDIRVNILVECIRNSIQ</sequence>
<dbReference type="GO" id="GO:0005634">
    <property type="term" value="C:nucleus"/>
    <property type="evidence" value="ECO:0007669"/>
    <property type="project" value="TreeGrafter"/>
</dbReference>
<keyword evidence="4" id="KW-0788">Thiol protease</keyword>
<evidence type="ECO:0000313" key="6">
    <source>
        <dbReference type="EMBL" id="KAK6588860.1"/>
    </source>
</evidence>
<reference evidence="6 7" key="1">
    <citation type="submission" date="2023-10" db="EMBL/GenBank/DDBJ databases">
        <title>Comparative genomics analysis reveals potential genetic determinants of host preference in Cryptosporidium xiaoi.</title>
        <authorList>
            <person name="Xiao L."/>
            <person name="Li J."/>
        </authorList>
    </citation>
    <scope>NUCLEOTIDE SEQUENCE [LARGE SCALE GENOMIC DNA]</scope>
    <source>
        <strain evidence="6 7">52996</strain>
    </source>
</reference>
<evidence type="ECO:0000313" key="7">
    <source>
        <dbReference type="Proteomes" id="UP001311799"/>
    </source>
</evidence>
<accession>A0AAV9XZB0</accession>
<dbReference type="Proteomes" id="UP001311799">
    <property type="component" value="Unassembled WGS sequence"/>
</dbReference>
<dbReference type="SUPFAM" id="SSF54001">
    <property type="entry name" value="Cysteine proteinases"/>
    <property type="match status" value="1"/>
</dbReference>
<evidence type="ECO:0000259" key="5">
    <source>
        <dbReference type="PROSITE" id="PS50600"/>
    </source>
</evidence>
<evidence type="ECO:0000256" key="3">
    <source>
        <dbReference type="ARBA" id="ARBA00022801"/>
    </source>
</evidence>
<dbReference type="PANTHER" id="PTHR12606">
    <property type="entry name" value="SENTRIN/SUMO-SPECIFIC PROTEASE"/>
    <property type="match status" value="1"/>
</dbReference>
<keyword evidence="7" id="KW-1185">Reference proteome</keyword>
<dbReference type="GO" id="GO:0016929">
    <property type="term" value="F:deSUMOylase activity"/>
    <property type="evidence" value="ECO:0007669"/>
    <property type="project" value="TreeGrafter"/>
</dbReference>
<keyword evidence="3" id="KW-0378">Hydrolase</keyword>
<evidence type="ECO:0000256" key="1">
    <source>
        <dbReference type="ARBA" id="ARBA00005234"/>
    </source>
</evidence>
<name>A0AAV9XZB0_9CRYT</name>
<evidence type="ECO:0000256" key="2">
    <source>
        <dbReference type="ARBA" id="ARBA00022670"/>
    </source>
</evidence>
<dbReference type="AlphaFoldDB" id="A0AAV9XZB0"/>
<organism evidence="6 7">
    <name type="scientific">Cryptosporidium xiaoi</name>
    <dbReference type="NCBI Taxonomy" id="659607"/>
    <lineage>
        <taxon>Eukaryota</taxon>
        <taxon>Sar</taxon>
        <taxon>Alveolata</taxon>
        <taxon>Apicomplexa</taxon>
        <taxon>Conoidasida</taxon>
        <taxon>Coccidia</taxon>
        <taxon>Eucoccidiorida</taxon>
        <taxon>Eimeriorina</taxon>
        <taxon>Cryptosporidiidae</taxon>
        <taxon>Cryptosporidium</taxon>
    </lineage>
</organism>
<dbReference type="GO" id="GO:0016926">
    <property type="term" value="P:protein desumoylation"/>
    <property type="evidence" value="ECO:0007669"/>
    <property type="project" value="TreeGrafter"/>
</dbReference>
<dbReference type="Gene3D" id="3.40.395.10">
    <property type="entry name" value="Adenoviral Proteinase, Chain A"/>
    <property type="match status" value="1"/>
</dbReference>
<dbReference type="PANTHER" id="PTHR12606:SF1">
    <property type="entry name" value="UBIQUITIN-LIKE-SPECIFIC PROTEASE 1A"/>
    <property type="match status" value="1"/>
</dbReference>
<keyword evidence="2 6" id="KW-0645">Protease</keyword>
<dbReference type="GO" id="GO:0006508">
    <property type="term" value="P:proteolysis"/>
    <property type="evidence" value="ECO:0007669"/>
    <property type="project" value="UniProtKB-KW"/>
</dbReference>
<dbReference type="PROSITE" id="PS50600">
    <property type="entry name" value="ULP_PROTEASE"/>
    <property type="match status" value="1"/>
</dbReference>
<gene>
    <name evidence="6" type="ORF">RS030_2346</name>
</gene>